<sequence>MVTAVVSKVLGEVDSKISALQHDNASLNDRIAQLELRIDILEKQNDINNQYSKRNCLPVSDIKEEQGESMDSIFKCLSTEIKVGIDIHDIDNMHRLGKPKSSSEKSSTGHLHRTELGKSSSLIVQLKHSKILERVFINEELTKTRGEVYYHARRLVKNKRVQSAWTSNGVILIKDNSDKVHRCESMGELVKFN</sequence>
<keyword evidence="1" id="KW-0175">Coiled coil</keyword>
<evidence type="ECO:0000313" key="2">
    <source>
        <dbReference type="EMBL" id="WAQ94161.1"/>
    </source>
</evidence>
<dbReference type="Proteomes" id="UP001164746">
    <property type="component" value="Chromosome 1"/>
</dbReference>
<dbReference type="EMBL" id="CP111012">
    <property type="protein sequence ID" value="WAQ94161.1"/>
    <property type="molecule type" value="Genomic_DNA"/>
</dbReference>
<gene>
    <name evidence="2" type="ORF">MAR_006632</name>
</gene>
<name>A0ABY7DC52_MYAAR</name>
<feature type="coiled-coil region" evidence="1">
    <location>
        <begin position="17"/>
        <end position="44"/>
    </location>
</feature>
<protein>
    <submittedName>
        <fullName evidence="2">Uncharacterized protein</fullName>
    </submittedName>
</protein>
<evidence type="ECO:0000313" key="3">
    <source>
        <dbReference type="Proteomes" id="UP001164746"/>
    </source>
</evidence>
<accession>A0ABY7DC52</accession>
<keyword evidence="3" id="KW-1185">Reference proteome</keyword>
<proteinExistence type="predicted"/>
<reference evidence="2" key="1">
    <citation type="submission" date="2022-11" db="EMBL/GenBank/DDBJ databases">
        <title>Centuries of genome instability and evolution in soft-shell clam transmissible cancer (bioRxiv).</title>
        <authorList>
            <person name="Hart S.F.M."/>
            <person name="Yonemitsu M.A."/>
            <person name="Giersch R.M."/>
            <person name="Beal B.F."/>
            <person name="Arriagada G."/>
            <person name="Davis B.W."/>
            <person name="Ostrander E.A."/>
            <person name="Goff S.P."/>
            <person name="Metzger M.J."/>
        </authorList>
    </citation>
    <scope>NUCLEOTIDE SEQUENCE</scope>
    <source>
        <strain evidence="2">MELC-2E11</strain>
        <tissue evidence="2">Siphon/mantle</tissue>
    </source>
</reference>
<organism evidence="2 3">
    <name type="scientific">Mya arenaria</name>
    <name type="common">Soft-shell clam</name>
    <dbReference type="NCBI Taxonomy" id="6604"/>
    <lineage>
        <taxon>Eukaryota</taxon>
        <taxon>Metazoa</taxon>
        <taxon>Spiralia</taxon>
        <taxon>Lophotrochozoa</taxon>
        <taxon>Mollusca</taxon>
        <taxon>Bivalvia</taxon>
        <taxon>Autobranchia</taxon>
        <taxon>Heteroconchia</taxon>
        <taxon>Euheterodonta</taxon>
        <taxon>Imparidentia</taxon>
        <taxon>Neoheterodontei</taxon>
        <taxon>Myida</taxon>
        <taxon>Myoidea</taxon>
        <taxon>Myidae</taxon>
        <taxon>Mya</taxon>
    </lineage>
</organism>
<evidence type="ECO:0000256" key="1">
    <source>
        <dbReference type="SAM" id="Coils"/>
    </source>
</evidence>